<gene>
    <name evidence="3" type="ORF">GCM10011617_28980</name>
</gene>
<evidence type="ECO:0000256" key="2">
    <source>
        <dbReference type="SAM" id="Phobius"/>
    </source>
</evidence>
<organism evidence="3 4">
    <name type="scientific">Novosphingobium arvoryzae</name>
    <dbReference type="NCBI Taxonomy" id="1256514"/>
    <lineage>
        <taxon>Bacteria</taxon>
        <taxon>Pseudomonadati</taxon>
        <taxon>Pseudomonadota</taxon>
        <taxon>Alphaproteobacteria</taxon>
        <taxon>Sphingomonadales</taxon>
        <taxon>Sphingomonadaceae</taxon>
        <taxon>Novosphingobium</taxon>
    </lineage>
</organism>
<keyword evidence="2" id="KW-0812">Transmembrane</keyword>
<feature type="region of interest" description="Disordered" evidence="1">
    <location>
        <begin position="284"/>
        <end position="320"/>
    </location>
</feature>
<reference evidence="3" key="2">
    <citation type="submission" date="2020-09" db="EMBL/GenBank/DDBJ databases">
        <authorList>
            <person name="Sun Q."/>
            <person name="Kim S."/>
        </authorList>
    </citation>
    <scope>NUCLEOTIDE SEQUENCE</scope>
    <source>
        <strain evidence="3">KCTC 32422</strain>
    </source>
</reference>
<feature type="transmembrane region" description="Helical" evidence="2">
    <location>
        <begin position="24"/>
        <end position="45"/>
    </location>
</feature>
<feature type="compositionally biased region" description="Low complexity" evidence="1">
    <location>
        <begin position="298"/>
        <end position="311"/>
    </location>
</feature>
<reference evidence="3" key="1">
    <citation type="journal article" date="2014" name="Int. J. Syst. Evol. Microbiol.">
        <title>Complete genome sequence of Corynebacterium casei LMG S-19264T (=DSM 44701T), isolated from a smear-ripened cheese.</title>
        <authorList>
            <consortium name="US DOE Joint Genome Institute (JGI-PGF)"/>
            <person name="Walter F."/>
            <person name="Albersmeier A."/>
            <person name="Kalinowski J."/>
            <person name="Ruckert C."/>
        </authorList>
    </citation>
    <scope>NUCLEOTIDE SEQUENCE</scope>
    <source>
        <strain evidence="3">KCTC 32422</strain>
    </source>
</reference>
<evidence type="ECO:0000256" key="1">
    <source>
        <dbReference type="SAM" id="MobiDB-lite"/>
    </source>
</evidence>
<accession>A0A918RQX2</accession>
<evidence type="ECO:0000313" key="3">
    <source>
        <dbReference type="EMBL" id="GHA06366.1"/>
    </source>
</evidence>
<sequence>MPDDYFTRSQAAAAARRSGPSLRAVLGTSLLAFIGGAALVGWLVWDGRITLTQNDAAPAPASASASFANLPKPAASPTAAASSEAAQDAALGGMDQRIAALEQRLTRIDLQAAASEGNTARAEALLVAFAARRALERGAPLGYLADQLKLRFGEAQPGAVATVIDTAQNPVTLDRLAGQFDALAPTLINAPRGESGWDQFTRELSGLFVIRHGDGPSARPEQRLERIRVLLRTGQIDAALADVERLPGAAAAGEWTNAARRYAAGQRALDLIETTALIDTQRLKTASGAPVEQPGVDAAPAPANPAPKAAAHGTVPAKPI</sequence>
<proteinExistence type="predicted"/>
<protein>
    <recommendedName>
        <fullName evidence="5">Inner membrane protein</fullName>
    </recommendedName>
</protein>
<dbReference type="RefSeq" id="WP_189542816.1">
    <property type="nucleotide sequence ID" value="NZ_BMZD01000010.1"/>
</dbReference>
<dbReference type="Proteomes" id="UP000634139">
    <property type="component" value="Unassembled WGS sequence"/>
</dbReference>
<comment type="caution">
    <text evidence="3">The sequence shown here is derived from an EMBL/GenBank/DDBJ whole genome shotgun (WGS) entry which is preliminary data.</text>
</comment>
<dbReference type="AlphaFoldDB" id="A0A918RQX2"/>
<evidence type="ECO:0008006" key="5">
    <source>
        <dbReference type="Google" id="ProtNLM"/>
    </source>
</evidence>
<keyword evidence="4" id="KW-1185">Reference proteome</keyword>
<keyword evidence="2" id="KW-0472">Membrane</keyword>
<dbReference type="EMBL" id="BMZD01000010">
    <property type="protein sequence ID" value="GHA06366.1"/>
    <property type="molecule type" value="Genomic_DNA"/>
</dbReference>
<evidence type="ECO:0000313" key="4">
    <source>
        <dbReference type="Proteomes" id="UP000634139"/>
    </source>
</evidence>
<name>A0A918RQX2_9SPHN</name>
<keyword evidence="2" id="KW-1133">Transmembrane helix</keyword>